<accession>A0A1M4YFB6</accession>
<organism evidence="8 9">
    <name type="scientific">Cnuella takakiae</name>
    <dbReference type="NCBI Taxonomy" id="1302690"/>
    <lineage>
        <taxon>Bacteria</taxon>
        <taxon>Pseudomonadati</taxon>
        <taxon>Bacteroidota</taxon>
        <taxon>Chitinophagia</taxon>
        <taxon>Chitinophagales</taxon>
        <taxon>Chitinophagaceae</taxon>
        <taxon>Cnuella</taxon>
    </lineage>
</organism>
<evidence type="ECO:0000259" key="6">
    <source>
        <dbReference type="Pfam" id="PF07980"/>
    </source>
</evidence>
<dbReference type="GO" id="GO:0009279">
    <property type="term" value="C:cell outer membrane"/>
    <property type="evidence" value="ECO:0007669"/>
    <property type="project" value="UniProtKB-SubCell"/>
</dbReference>
<evidence type="ECO:0000256" key="3">
    <source>
        <dbReference type="ARBA" id="ARBA00022729"/>
    </source>
</evidence>
<dbReference type="Proteomes" id="UP000184368">
    <property type="component" value="Unassembled WGS sequence"/>
</dbReference>
<feature type="domain" description="RagB/SusD" evidence="6">
    <location>
        <begin position="299"/>
        <end position="564"/>
    </location>
</feature>
<gene>
    <name evidence="8" type="ORF">SAMN05444008_104262</name>
</gene>
<dbReference type="InterPro" id="IPR033985">
    <property type="entry name" value="SusD-like_N"/>
</dbReference>
<sequence length="590" mass="67607">MVHKSVLMESANLPACALMVFTLKKAKQMIKIKPLYAAVLAAIMASSCTRLEEEAFDILPSGNYFQDKNSIQAAVLRPYEHAHWNGWDGDRWLLQELTADQFVWTQKGKHGYDGGDWVRLHGHTWTQEDGHINGGWVGPYQGIAQCNVFLQDLGGLDYVRFGLTEADKKQHLAELRTLRAWFYLFLIDFFRQVPIIENPQETKAQATPQEVFTYIEKELKESLPDLPNNAKVGRWGQAGAASLLVRLYLNAEKWSGTPKYTECAAIAQEIVDGKYGSFSIDADYRGPFRSGINNYRSPENIFEFPHARNIYEFGWIYNAMMHYQARYSLDNDWGGWNGIHLTPSRDLEGNLLPYQLGKPYEKYAADDKRKQPFRTTSRTGEYEGFFLIGQQYMFNASAGFGFDSTKVVNGTEEYNGRPLRFVDQVGRFSEKPNGRWSEGSHVTTGEENSGVRLLKFPWLSMSNNLFQFNSAPEIRLAEIYYALAECKYRAGDKATAAQLLDAVRKRNFPADKWAANSYVDNPSLLTDQEFVDELGREFLGERHRRTDLVRWNKFNAEWWDKPVDAKDRSVFPIPSRQLNANNLLKPNGFE</sequence>
<keyword evidence="4" id="KW-0472">Membrane</keyword>
<keyword evidence="9" id="KW-1185">Reference proteome</keyword>
<evidence type="ECO:0000256" key="1">
    <source>
        <dbReference type="ARBA" id="ARBA00004442"/>
    </source>
</evidence>
<dbReference type="Pfam" id="PF07980">
    <property type="entry name" value="SusD_RagB"/>
    <property type="match status" value="1"/>
</dbReference>
<comment type="similarity">
    <text evidence="2">Belongs to the SusD family.</text>
</comment>
<proteinExistence type="inferred from homology"/>
<dbReference type="SUPFAM" id="SSF48452">
    <property type="entry name" value="TPR-like"/>
    <property type="match status" value="1"/>
</dbReference>
<evidence type="ECO:0000256" key="2">
    <source>
        <dbReference type="ARBA" id="ARBA00006275"/>
    </source>
</evidence>
<evidence type="ECO:0000256" key="5">
    <source>
        <dbReference type="ARBA" id="ARBA00023237"/>
    </source>
</evidence>
<name>A0A1M4YFB6_9BACT</name>
<dbReference type="InterPro" id="IPR011990">
    <property type="entry name" value="TPR-like_helical_dom_sf"/>
</dbReference>
<comment type="subcellular location">
    <subcellularLocation>
        <location evidence="1">Cell outer membrane</location>
    </subcellularLocation>
</comment>
<evidence type="ECO:0000256" key="4">
    <source>
        <dbReference type="ARBA" id="ARBA00023136"/>
    </source>
</evidence>
<keyword evidence="3" id="KW-0732">Signal</keyword>
<evidence type="ECO:0000313" key="9">
    <source>
        <dbReference type="Proteomes" id="UP000184368"/>
    </source>
</evidence>
<evidence type="ECO:0000259" key="7">
    <source>
        <dbReference type="Pfam" id="PF14322"/>
    </source>
</evidence>
<feature type="domain" description="SusD-like N-terminal" evidence="7">
    <location>
        <begin position="117"/>
        <end position="249"/>
    </location>
</feature>
<evidence type="ECO:0000313" key="8">
    <source>
        <dbReference type="EMBL" id="SHF04445.1"/>
    </source>
</evidence>
<reference evidence="8 9" key="1">
    <citation type="submission" date="2016-11" db="EMBL/GenBank/DDBJ databases">
        <authorList>
            <person name="Jaros S."/>
            <person name="Januszkiewicz K."/>
            <person name="Wedrychowicz H."/>
        </authorList>
    </citation>
    <scope>NUCLEOTIDE SEQUENCE [LARGE SCALE GENOMIC DNA]</scope>
    <source>
        <strain evidence="8 9">DSM 26897</strain>
    </source>
</reference>
<keyword evidence="5" id="KW-0998">Cell outer membrane</keyword>
<dbReference type="AlphaFoldDB" id="A0A1M4YFB6"/>
<dbReference type="Pfam" id="PF14322">
    <property type="entry name" value="SusD-like_3"/>
    <property type="match status" value="1"/>
</dbReference>
<dbReference type="InterPro" id="IPR012944">
    <property type="entry name" value="SusD_RagB_dom"/>
</dbReference>
<protein>
    <submittedName>
        <fullName evidence="8">Starch-binding associating with outer membrane</fullName>
    </submittedName>
</protein>
<dbReference type="EMBL" id="FQUO01000004">
    <property type="protein sequence ID" value="SHF04445.1"/>
    <property type="molecule type" value="Genomic_DNA"/>
</dbReference>
<dbReference type="Gene3D" id="1.25.40.390">
    <property type="match status" value="1"/>
</dbReference>
<dbReference type="STRING" id="1302690.BUE76_15485"/>